<proteinExistence type="predicted"/>
<protein>
    <submittedName>
        <fullName evidence="2">Uncharacterized protein</fullName>
    </submittedName>
</protein>
<dbReference type="AlphaFoldDB" id="X1J5M0"/>
<keyword evidence="1" id="KW-0812">Transmembrane</keyword>
<comment type="caution">
    <text evidence="2">The sequence shown here is derived from an EMBL/GenBank/DDBJ whole genome shotgun (WGS) entry which is preliminary data.</text>
</comment>
<keyword evidence="1" id="KW-0472">Membrane</keyword>
<evidence type="ECO:0000313" key="2">
    <source>
        <dbReference type="EMBL" id="GAH89302.1"/>
    </source>
</evidence>
<dbReference type="EMBL" id="BARU01037655">
    <property type="protein sequence ID" value="GAH89302.1"/>
    <property type="molecule type" value="Genomic_DNA"/>
</dbReference>
<name>X1J5M0_9ZZZZ</name>
<organism evidence="2">
    <name type="scientific">marine sediment metagenome</name>
    <dbReference type="NCBI Taxonomy" id="412755"/>
    <lineage>
        <taxon>unclassified sequences</taxon>
        <taxon>metagenomes</taxon>
        <taxon>ecological metagenomes</taxon>
    </lineage>
</organism>
<sequence>MKLFVKNRMKFNILKRDLSIFIILLFSFILINLLFLNFDNVNSYEINFKTQKTPKISQSEASENISVEIKSYSQLIWFSGNIVIETSSNITGYLKIDLSDGLG</sequence>
<gene>
    <name evidence="2" type="ORF">S03H2_58631</name>
</gene>
<accession>X1J5M0</accession>
<reference evidence="2" key="1">
    <citation type="journal article" date="2014" name="Front. Microbiol.">
        <title>High frequency of phylogenetically diverse reductive dehalogenase-homologous genes in deep subseafloor sedimentary metagenomes.</title>
        <authorList>
            <person name="Kawai M."/>
            <person name="Futagami T."/>
            <person name="Toyoda A."/>
            <person name="Takaki Y."/>
            <person name="Nishi S."/>
            <person name="Hori S."/>
            <person name="Arai W."/>
            <person name="Tsubouchi T."/>
            <person name="Morono Y."/>
            <person name="Uchiyama I."/>
            <person name="Ito T."/>
            <person name="Fujiyama A."/>
            <person name="Inagaki F."/>
            <person name="Takami H."/>
        </authorList>
    </citation>
    <scope>NUCLEOTIDE SEQUENCE</scope>
    <source>
        <strain evidence="2">Expedition CK06-06</strain>
    </source>
</reference>
<feature type="transmembrane region" description="Helical" evidence="1">
    <location>
        <begin position="20"/>
        <end position="38"/>
    </location>
</feature>
<evidence type="ECO:0000256" key="1">
    <source>
        <dbReference type="SAM" id="Phobius"/>
    </source>
</evidence>
<keyword evidence="1" id="KW-1133">Transmembrane helix</keyword>
<feature type="non-terminal residue" evidence="2">
    <location>
        <position position="103"/>
    </location>
</feature>